<dbReference type="RefSeq" id="WP_345230283.1">
    <property type="nucleotide sequence ID" value="NZ_BAABIQ010000003.1"/>
</dbReference>
<comment type="caution">
    <text evidence="2">The sequence shown here is derived from an EMBL/GenBank/DDBJ whole genome shotgun (WGS) entry which is preliminary data.</text>
</comment>
<organism evidence="2 3">
    <name type="scientific">Olivibacter ginsenosidimutans</name>
    <dbReference type="NCBI Taxonomy" id="1176537"/>
    <lineage>
        <taxon>Bacteria</taxon>
        <taxon>Pseudomonadati</taxon>
        <taxon>Bacteroidota</taxon>
        <taxon>Sphingobacteriia</taxon>
        <taxon>Sphingobacteriales</taxon>
        <taxon>Sphingobacteriaceae</taxon>
        <taxon>Olivibacter</taxon>
    </lineage>
</organism>
<sequence length="187" mass="21332">MKTNQLIICWLFVLIGFICSCKKAEPSSVKPEDKPNEPTEVSEGTTKTFKIDSIRHVIKQDQTIKIVSDSVWKDSLGITFKVKNKEVNYTFSMIESNANDVFIGALLEKQSLLKNAEWLSVKGYKPEKNVLVYLENNGGYDYWMDNIAPTQTGTWSFIKKAREQKKSDGQSLELTAVGTEFHDYDYI</sequence>
<dbReference type="PROSITE" id="PS51257">
    <property type="entry name" value="PROKAR_LIPOPROTEIN"/>
    <property type="match status" value="1"/>
</dbReference>
<protein>
    <submittedName>
        <fullName evidence="2">Uncharacterized protein</fullName>
    </submittedName>
</protein>
<proteinExistence type="predicted"/>
<evidence type="ECO:0000256" key="1">
    <source>
        <dbReference type="SAM" id="MobiDB-lite"/>
    </source>
</evidence>
<evidence type="ECO:0000313" key="2">
    <source>
        <dbReference type="EMBL" id="GAA4781688.1"/>
    </source>
</evidence>
<evidence type="ECO:0000313" key="3">
    <source>
        <dbReference type="Proteomes" id="UP001501411"/>
    </source>
</evidence>
<dbReference type="Proteomes" id="UP001501411">
    <property type="component" value="Unassembled WGS sequence"/>
</dbReference>
<feature type="region of interest" description="Disordered" evidence="1">
    <location>
        <begin position="25"/>
        <end position="45"/>
    </location>
</feature>
<keyword evidence="3" id="KW-1185">Reference proteome</keyword>
<dbReference type="EMBL" id="BAABIQ010000003">
    <property type="protein sequence ID" value="GAA4781688.1"/>
    <property type="molecule type" value="Genomic_DNA"/>
</dbReference>
<accession>A0ABP9AIG3</accession>
<feature type="compositionally biased region" description="Basic and acidic residues" evidence="1">
    <location>
        <begin position="25"/>
        <end position="37"/>
    </location>
</feature>
<name>A0ABP9AIG3_9SPHI</name>
<gene>
    <name evidence="2" type="ORF">GCM10023231_06660</name>
</gene>
<reference evidence="3" key="1">
    <citation type="journal article" date="2019" name="Int. J. Syst. Evol. Microbiol.">
        <title>The Global Catalogue of Microorganisms (GCM) 10K type strain sequencing project: providing services to taxonomists for standard genome sequencing and annotation.</title>
        <authorList>
            <consortium name="The Broad Institute Genomics Platform"/>
            <consortium name="The Broad Institute Genome Sequencing Center for Infectious Disease"/>
            <person name="Wu L."/>
            <person name="Ma J."/>
        </authorList>
    </citation>
    <scope>NUCLEOTIDE SEQUENCE [LARGE SCALE GENOMIC DNA]</scope>
    <source>
        <strain evidence="3">JCM 18200</strain>
    </source>
</reference>